<gene>
    <name evidence="3" type="ORF">SAMN06296058_3572</name>
</gene>
<reference evidence="3 4" key="1">
    <citation type="submission" date="2017-02" db="EMBL/GenBank/DDBJ databases">
        <authorList>
            <person name="Peterson S.W."/>
        </authorList>
    </citation>
    <scope>NUCLEOTIDE SEQUENCE [LARGE SCALE GENOMIC DNA]</scope>
    <source>
        <strain evidence="3 4">P15</strain>
    </source>
</reference>
<feature type="region of interest" description="Disordered" evidence="1">
    <location>
        <begin position="842"/>
        <end position="864"/>
    </location>
</feature>
<dbReference type="EMBL" id="FUZV01000002">
    <property type="protein sequence ID" value="SKC81811.1"/>
    <property type="molecule type" value="Genomic_DNA"/>
</dbReference>
<accession>A0A1T5M0P0</accession>
<dbReference type="InterPro" id="IPR024408">
    <property type="entry name" value="Muramidase"/>
</dbReference>
<dbReference type="Pfam" id="PF11860">
    <property type="entry name" value="Muramidase"/>
    <property type="match status" value="1"/>
</dbReference>
<organism evidence="3 4">
    <name type="scientific">Pseudoxanthomonas indica</name>
    <dbReference type="NCBI Taxonomy" id="428993"/>
    <lineage>
        <taxon>Bacteria</taxon>
        <taxon>Pseudomonadati</taxon>
        <taxon>Pseudomonadota</taxon>
        <taxon>Gammaproteobacteria</taxon>
        <taxon>Lysobacterales</taxon>
        <taxon>Lysobacteraceae</taxon>
        <taxon>Pseudoxanthomonas</taxon>
    </lineage>
</organism>
<dbReference type="Proteomes" id="UP000190341">
    <property type="component" value="Unassembled WGS sequence"/>
</dbReference>
<feature type="domain" description="N-acetylmuramidase" evidence="2">
    <location>
        <begin position="24"/>
        <end position="195"/>
    </location>
</feature>
<sequence>MDTDRKWTVSEDKWNELAARLDVEVAALKAVALVESSGSGFLPAPDRRPKILFEGHVFHRLTAGRFSASHPNLSHPKWDRKQYSGSARGEWERLEKAAALDAAAAMQSASWGAFQIMGFNYALCGFDSVGRFVEAHSRDAEAQVEGFANLVGRARSPLIAPLRGKQWATFARLYNGPGYKKNQYDTKMADAYARLGGKSRAGRAAKSLVASPLPPGRPEMAPLELLESPLAAERIGRNNRILNVRPDAVDLRDWEYQPPVSSAPHDVHYPNDTRPILNQGQTSACTGYALAVVIEYLLVRAGRHVEPVSPHMLYSMARRYDEWAENDDGGEDVDSGSSLRGALKGWLRHGASTARLWPEVAMPKPKPKAESDWWTDAIKRPLGAYYRINPKSLRDMHVAIDQVGALYASGLSHRGWQELFRAEARVRPEDPVRLSVIRCLRGDPDGGHAFAIVGYTRDGFIIHNSWGDEWGDGGLAILSYSDWLENAMDCWVAQLGVVTAEHEAIAKAVSLRVDPNDPSRRAVVSSNPVLAAHELSPFIINMENNGRLSSRGQFRTQESDIDALLGIHLVEACKEWSIGRDGTVDVAIYAHGGLNNEDAAAASARFWVPKLYNERIFPIFLMWETGAIKTVVNLIEDKIVSDASARAGGAWSRFKDELKEFWNERIETLARPIGRPLWREMKENAGKIGSDPRSGVGLLFKRFKSQQAKLPKIRLHLIGHSAGAILHNHLGESAIGADFNLRSVSLIAPAVRVDEFNQRLGKAPLGTQAKLLIAHLTDAAERSDSTCKPYGHSLLYLVSRSFEDRSETPILGLERDLVPARATLPWGARTLAVSSPQSTLASLPSASSLRESSSRPTEAVTHGTLDDDKALQELIFEMIRKA</sequence>
<dbReference type="CDD" id="cd02619">
    <property type="entry name" value="Peptidase_C1"/>
    <property type="match status" value="1"/>
</dbReference>
<evidence type="ECO:0000259" key="2">
    <source>
        <dbReference type="Pfam" id="PF11860"/>
    </source>
</evidence>
<dbReference type="SUPFAM" id="SSF54001">
    <property type="entry name" value="Cysteine proteinases"/>
    <property type="match status" value="1"/>
</dbReference>
<evidence type="ECO:0000313" key="3">
    <source>
        <dbReference type="EMBL" id="SKC81811.1"/>
    </source>
</evidence>
<dbReference type="AlphaFoldDB" id="A0A1T5M0P0"/>
<dbReference type="Gene3D" id="3.90.70.10">
    <property type="entry name" value="Cysteine proteinases"/>
    <property type="match status" value="1"/>
</dbReference>
<proteinExistence type="predicted"/>
<keyword evidence="4" id="KW-1185">Reference proteome</keyword>
<evidence type="ECO:0000256" key="1">
    <source>
        <dbReference type="SAM" id="MobiDB-lite"/>
    </source>
</evidence>
<dbReference type="InterPro" id="IPR038765">
    <property type="entry name" value="Papain-like_cys_pep_sf"/>
</dbReference>
<protein>
    <recommendedName>
        <fullName evidence="2">N-acetylmuramidase domain-containing protein</fullName>
    </recommendedName>
</protein>
<evidence type="ECO:0000313" key="4">
    <source>
        <dbReference type="Proteomes" id="UP000190341"/>
    </source>
</evidence>
<dbReference type="STRING" id="428993.SAMN06296058_3572"/>
<dbReference type="RefSeq" id="WP_079726081.1">
    <property type="nucleotide sequence ID" value="NZ_BMCL01000004.1"/>
</dbReference>
<dbReference type="OrthoDB" id="1491023at2"/>
<name>A0A1T5M0P0_9GAMM</name>
<feature type="compositionally biased region" description="Low complexity" evidence="1">
    <location>
        <begin position="842"/>
        <end position="858"/>
    </location>
</feature>